<feature type="transmembrane region" description="Helical" evidence="1">
    <location>
        <begin position="163"/>
        <end position="184"/>
    </location>
</feature>
<dbReference type="AlphaFoldDB" id="A0A383RD42"/>
<dbReference type="Proteomes" id="UP000304148">
    <property type="component" value="Chromosome"/>
</dbReference>
<organism evidence="2 3">
    <name type="scientific">Paenibacillus alvei</name>
    <name type="common">Bacillus alvei</name>
    <dbReference type="NCBI Taxonomy" id="44250"/>
    <lineage>
        <taxon>Bacteria</taxon>
        <taxon>Bacillati</taxon>
        <taxon>Bacillota</taxon>
        <taxon>Bacilli</taxon>
        <taxon>Bacillales</taxon>
        <taxon>Paenibacillaceae</taxon>
        <taxon>Paenibacillus</taxon>
    </lineage>
</organism>
<dbReference type="RefSeq" id="WP_232055637.1">
    <property type="nucleotide sequence ID" value="NZ_LS992241.1"/>
</dbReference>
<protein>
    <submittedName>
        <fullName evidence="2">Uncharacterized protein</fullName>
    </submittedName>
</protein>
<feature type="transmembrane region" description="Helical" evidence="1">
    <location>
        <begin position="117"/>
        <end position="137"/>
    </location>
</feature>
<keyword evidence="1" id="KW-1133">Transmembrane helix</keyword>
<sequence>MSRSRENKGKSVWADDMNDVKESEYFDSELESILQQYRVELPEVQRIDSTIDVLRQYVPDIREDARESSMMNVGRRWINLWKIAAADIGMFSKLYWMSCLVLFGVGVWIGATVQQMPAVVAVLFSPLPFVIGLLEVFKGREQGVLEMELACKVSAQELMLSRLLFIVMNSLILNTCLSGLLYLVRGDISFWGLTWTWFTPFIIVASSSLWLAMRIRCTVSSMVTISIWMAVGMILHTRPDMLTRMMDLHILILILVNAGAVYLLIRQGWKLLRNHTFIAEGSLSYGANDSEYF</sequence>
<evidence type="ECO:0000313" key="3">
    <source>
        <dbReference type="Proteomes" id="UP000304148"/>
    </source>
</evidence>
<keyword evidence="1" id="KW-0812">Transmembrane</keyword>
<proteinExistence type="predicted"/>
<gene>
    <name evidence="2" type="ORF">PBLR_13447</name>
</gene>
<accession>A0A383RD42</accession>
<name>A0A383RD42_PAEAL</name>
<reference evidence="3" key="1">
    <citation type="submission" date="2018-08" db="EMBL/GenBank/DDBJ databases">
        <authorList>
            <person name="Chevrot R."/>
        </authorList>
    </citation>
    <scope>NUCLEOTIDE SEQUENCE [LARGE SCALE GENOMIC DNA]</scope>
</reference>
<evidence type="ECO:0000313" key="2">
    <source>
        <dbReference type="EMBL" id="SYX85025.1"/>
    </source>
</evidence>
<dbReference type="EMBL" id="LS992241">
    <property type="protein sequence ID" value="SYX85025.1"/>
    <property type="molecule type" value="Genomic_DNA"/>
</dbReference>
<feature type="transmembrane region" description="Helical" evidence="1">
    <location>
        <begin position="248"/>
        <end position="265"/>
    </location>
</feature>
<feature type="transmembrane region" description="Helical" evidence="1">
    <location>
        <begin position="219"/>
        <end position="236"/>
    </location>
</feature>
<feature type="transmembrane region" description="Helical" evidence="1">
    <location>
        <begin position="94"/>
        <end position="111"/>
    </location>
</feature>
<keyword evidence="1" id="KW-0472">Membrane</keyword>
<feature type="transmembrane region" description="Helical" evidence="1">
    <location>
        <begin position="190"/>
        <end position="212"/>
    </location>
</feature>
<evidence type="ECO:0000256" key="1">
    <source>
        <dbReference type="SAM" id="Phobius"/>
    </source>
</evidence>